<evidence type="ECO:0000313" key="3">
    <source>
        <dbReference type="Proteomes" id="UP001072034"/>
    </source>
</evidence>
<dbReference type="EMBL" id="JAPTMY010000046">
    <property type="protein sequence ID" value="MCZ0859306.1"/>
    <property type="molecule type" value="Genomic_DNA"/>
</dbReference>
<keyword evidence="1" id="KW-0472">Membrane</keyword>
<sequence length="254" mass="26095">MTAAIVASLSERPRPPRPGPGADRAAGSRTWALTRMAFRELVPVQGAIQALGVVVVTSLLSAQASGLIAGSLTLGEEPVGVFKLGAYGLTAFVVALYASLTHGIVMAARTPMLLRAGLTRGAVMTWLACTGLLLGAASTAVCALLTIPDVVLDGRIEGVDLVVVPQLAALAAPAVALSYLVGACIALHFLRRPWWAGVIAILVGLSAVAACAGRIVAQWGTPWAVLWIALAVVLAAGAGPAGAWLLLRRYEPRK</sequence>
<feature type="transmembrane region" description="Helical" evidence="1">
    <location>
        <begin position="41"/>
        <end position="64"/>
    </location>
</feature>
<keyword evidence="3" id="KW-1185">Reference proteome</keyword>
<keyword evidence="1" id="KW-1133">Transmembrane helix</keyword>
<feature type="transmembrane region" description="Helical" evidence="1">
    <location>
        <begin position="167"/>
        <end position="187"/>
    </location>
</feature>
<feature type="transmembrane region" description="Helical" evidence="1">
    <location>
        <begin position="223"/>
        <end position="247"/>
    </location>
</feature>
<dbReference type="Proteomes" id="UP001072034">
    <property type="component" value="Unassembled WGS sequence"/>
</dbReference>
<protein>
    <recommendedName>
        <fullName evidence="4">ABC transporter permease</fullName>
    </recommendedName>
</protein>
<gene>
    <name evidence="2" type="ORF">OHJ16_14800</name>
</gene>
<accession>A0ABT4ICN3</accession>
<dbReference type="RefSeq" id="WP_268918541.1">
    <property type="nucleotide sequence ID" value="NZ_JAPTMY010000046.1"/>
</dbReference>
<keyword evidence="1" id="KW-0812">Transmembrane</keyword>
<name>A0ABT4ICN3_9ACTO</name>
<comment type="caution">
    <text evidence="2">The sequence shown here is derived from an EMBL/GenBank/DDBJ whole genome shotgun (WGS) entry which is preliminary data.</text>
</comment>
<evidence type="ECO:0000313" key="2">
    <source>
        <dbReference type="EMBL" id="MCZ0859306.1"/>
    </source>
</evidence>
<reference evidence="2" key="1">
    <citation type="submission" date="2022-10" db="EMBL/GenBank/DDBJ databases">
        <title>Genome sequence of Actinomyces israelii ATCC 10048.</title>
        <authorList>
            <person name="Watt R.M."/>
            <person name="Tong W.M."/>
        </authorList>
    </citation>
    <scope>NUCLEOTIDE SEQUENCE</scope>
    <source>
        <strain evidence="2">ATCC 10048</strain>
    </source>
</reference>
<feature type="transmembrane region" description="Helical" evidence="1">
    <location>
        <begin position="84"/>
        <end position="105"/>
    </location>
</feature>
<proteinExistence type="predicted"/>
<feature type="transmembrane region" description="Helical" evidence="1">
    <location>
        <begin position="126"/>
        <end position="147"/>
    </location>
</feature>
<organism evidence="2 3">
    <name type="scientific">Actinomyces israelii</name>
    <dbReference type="NCBI Taxonomy" id="1659"/>
    <lineage>
        <taxon>Bacteria</taxon>
        <taxon>Bacillati</taxon>
        <taxon>Actinomycetota</taxon>
        <taxon>Actinomycetes</taxon>
        <taxon>Actinomycetales</taxon>
        <taxon>Actinomycetaceae</taxon>
        <taxon>Actinomyces</taxon>
    </lineage>
</organism>
<evidence type="ECO:0000256" key="1">
    <source>
        <dbReference type="SAM" id="Phobius"/>
    </source>
</evidence>
<evidence type="ECO:0008006" key="4">
    <source>
        <dbReference type="Google" id="ProtNLM"/>
    </source>
</evidence>
<feature type="transmembrane region" description="Helical" evidence="1">
    <location>
        <begin position="194"/>
        <end position="217"/>
    </location>
</feature>